<dbReference type="Proteomes" id="UP000215145">
    <property type="component" value="Unassembled WGS sequence"/>
</dbReference>
<keyword evidence="2" id="KW-0732">Signal</keyword>
<dbReference type="Gene3D" id="3.40.190.10">
    <property type="entry name" value="Periplasmic binding protein-like II"/>
    <property type="match status" value="2"/>
</dbReference>
<protein>
    <submittedName>
        <fullName evidence="6">ABC transporter substrate-binding protein</fullName>
    </submittedName>
</protein>
<dbReference type="PANTHER" id="PTHR43649:SF33">
    <property type="entry name" value="POLYGALACTURONAN_RHAMNOGALACTURONAN-BINDING PROTEIN YTCQ"/>
    <property type="match status" value="1"/>
</dbReference>
<accession>A0A229NVT6</accession>
<evidence type="ECO:0000313" key="6">
    <source>
        <dbReference type="EMBL" id="OXM13825.1"/>
    </source>
</evidence>
<evidence type="ECO:0000256" key="2">
    <source>
        <dbReference type="ARBA" id="ARBA00022729"/>
    </source>
</evidence>
<comment type="caution">
    <text evidence="6">The sequence shown here is derived from an EMBL/GenBank/DDBJ whole genome shotgun (WGS) entry which is preliminary data.</text>
</comment>
<keyword evidence="5" id="KW-0449">Lipoprotein</keyword>
<dbReference type="OrthoDB" id="2491264at2"/>
<dbReference type="SUPFAM" id="SSF53850">
    <property type="entry name" value="Periplasmic binding protein-like II"/>
    <property type="match status" value="1"/>
</dbReference>
<keyword evidence="3" id="KW-0472">Membrane</keyword>
<evidence type="ECO:0000256" key="3">
    <source>
        <dbReference type="ARBA" id="ARBA00023136"/>
    </source>
</evidence>
<dbReference type="EMBL" id="NMUQ01000003">
    <property type="protein sequence ID" value="OXM13825.1"/>
    <property type="molecule type" value="Genomic_DNA"/>
</dbReference>
<gene>
    <name evidence="6" type="ORF">CGZ75_20650</name>
</gene>
<evidence type="ECO:0000256" key="4">
    <source>
        <dbReference type="ARBA" id="ARBA00023139"/>
    </source>
</evidence>
<keyword evidence="4" id="KW-0564">Palmitate</keyword>
<sequence>MIKEAGINPTYELVPSEQYNVVIQTRMASGNKLPDIVNISALDNVTVLNLAKQGALQDLNPLIEKYSNGNIRKMYDEQFPIAKKTTISPDGKMYWFSSLHKKTYQGDQPAPVSLTMLLRQDWLDKLKLPAPTTAEEYLQALKKMREEDANNNGQKDEVLLYNPGSFSGSIAQWFGLGTDITAIDYDGKKIVSPWYQDGVKDYFRYLQRLVKEGILDTNLIAASGEQTQQKMIDDKVSSFHSYNLEMWSELNVAKGGSYTPLMPLKAIDGIDPAMQVEPPFLVWEKYAITKDAKDVEAAIKYFDMIYSEKYADLHYWGIKDQTYKLDETGAKQFINNGPDAELAKNKQVQGALLFGGTVFPRVQMANLEFELSRVPKSKADNELQVLKYKPFYYNSTANFLAIPDEKQLDAKTQILTNLTTYSTELATKLALGQKSLDDWDQYIAEMKKLGLDELIAIDQQLLDRYNSIQ</sequence>
<organism evidence="6 7">
    <name type="scientific">Paenibacillus herberti</name>
    <dbReference type="NCBI Taxonomy" id="1619309"/>
    <lineage>
        <taxon>Bacteria</taxon>
        <taxon>Bacillati</taxon>
        <taxon>Bacillota</taxon>
        <taxon>Bacilli</taxon>
        <taxon>Bacillales</taxon>
        <taxon>Paenibacillaceae</taxon>
        <taxon>Paenibacillus</taxon>
    </lineage>
</organism>
<evidence type="ECO:0000256" key="5">
    <source>
        <dbReference type="ARBA" id="ARBA00023288"/>
    </source>
</evidence>
<dbReference type="PANTHER" id="PTHR43649">
    <property type="entry name" value="ARABINOSE-BINDING PROTEIN-RELATED"/>
    <property type="match status" value="1"/>
</dbReference>
<dbReference type="InterPro" id="IPR050490">
    <property type="entry name" value="Bact_solute-bd_prot1"/>
</dbReference>
<evidence type="ECO:0000256" key="1">
    <source>
        <dbReference type="ARBA" id="ARBA00022475"/>
    </source>
</evidence>
<name>A0A229NVT6_9BACL</name>
<keyword evidence="1" id="KW-1003">Cell membrane</keyword>
<dbReference type="Pfam" id="PF01547">
    <property type="entry name" value="SBP_bac_1"/>
    <property type="match status" value="1"/>
</dbReference>
<keyword evidence="7" id="KW-1185">Reference proteome</keyword>
<reference evidence="6 7" key="1">
    <citation type="submission" date="2017-07" db="EMBL/GenBank/DDBJ databases">
        <title>Paenibacillus herberti R33 genome sequencing and assembly.</title>
        <authorList>
            <person name="Su W."/>
        </authorList>
    </citation>
    <scope>NUCLEOTIDE SEQUENCE [LARGE SCALE GENOMIC DNA]</scope>
    <source>
        <strain evidence="6 7">R33</strain>
    </source>
</reference>
<dbReference type="InterPro" id="IPR006059">
    <property type="entry name" value="SBP"/>
</dbReference>
<proteinExistence type="predicted"/>
<evidence type="ECO:0000313" key="7">
    <source>
        <dbReference type="Proteomes" id="UP000215145"/>
    </source>
</evidence>
<dbReference type="AlphaFoldDB" id="A0A229NVT6"/>